<dbReference type="EMBL" id="MU006562">
    <property type="protein sequence ID" value="KAF2751118.1"/>
    <property type="molecule type" value="Genomic_DNA"/>
</dbReference>
<dbReference type="Proteomes" id="UP000799440">
    <property type="component" value="Unassembled WGS sequence"/>
</dbReference>
<evidence type="ECO:0000313" key="2">
    <source>
        <dbReference type="Proteomes" id="UP000799440"/>
    </source>
</evidence>
<dbReference type="PANTHER" id="PTHR24148:SF77">
    <property type="entry name" value="HETEROKARYON INCOMPATIBILITY DOMAIN-CONTAINING PROTEIN"/>
    <property type="match status" value="1"/>
</dbReference>
<dbReference type="OrthoDB" id="5416609at2759"/>
<keyword evidence="2" id="KW-1185">Reference proteome</keyword>
<protein>
    <submittedName>
        <fullName evidence="1">Uncharacterized protein</fullName>
    </submittedName>
</protein>
<accession>A0A6A6VKI5</accession>
<evidence type="ECO:0000313" key="1">
    <source>
        <dbReference type="EMBL" id="KAF2751118.1"/>
    </source>
</evidence>
<dbReference type="PANTHER" id="PTHR24148">
    <property type="entry name" value="ANKYRIN REPEAT DOMAIN-CONTAINING PROTEIN 39 HOMOLOG-RELATED"/>
    <property type="match status" value="1"/>
</dbReference>
<dbReference type="AlphaFoldDB" id="A0A6A6VKI5"/>
<gene>
    <name evidence="1" type="ORF">M011DRAFT_455181</name>
</gene>
<name>A0A6A6VKI5_9PLEO</name>
<sequence>MSSSFAYQSLRAFGPGPTFRLLRLHPGPWNSPIEMTLSTYRLNYDNTEDESEAGANTRSPKQDLELAPPYEALSYEWGDHEGKKYEISVNGHPFSSNVEEKNDQVRMMHLFYHRAERVRIWIEYYKDLLSDVFPFIRNDPALGTRKYGTFRKGPASRIFCEHPETDMSMPELAELCEWMERFDVPLRTLSNPDWWDAVGAIVTKSYWERMWIVQEYLRARDIVICCGREAVSNSHLDVILQAIDIFDHDRKGRCLCFGCYANWMNGIDGVNKLGKIGSTTTSQDERQVFGLDKFLQDMSFTRPFIEGRRSWLPNVNRHLRSIHSSLGFSVISSRRGKRSSNLYDLMWATENSKCADPHDRIYSILGLSNEFNDPRNPHFRNIPIDYQRPMRQVKVAVLKAYLQSGQFDKQKFPLVRKGVNKDASHTTQHVSGNEIAKPEAISHAVPLLPLLIAYQEALQMHTPHKRRPTPSHNVRRCNTVELAICKHAEHSGPFTAEVFARIGNIHGDLQRGVARVHMQANSS</sequence>
<organism evidence="1 2">
    <name type="scientific">Sporormia fimetaria CBS 119925</name>
    <dbReference type="NCBI Taxonomy" id="1340428"/>
    <lineage>
        <taxon>Eukaryota</taxon>
        <taxon>Fungi</taxon>
        <taxon>Dikarya</taxon>
        <taxon>Ascomycota</taxon>
        <taxon>Pezizomycotina</taxon>
        <taxon>Dothideomycetes</taxon>
        <taxon>Pleosporomycetidae</taxon>
        <taxon>Pleosporales</taxon>
        <taxon>Sporormiaceae</taxon>
        <taxon>Sporormia</taxon>
    </lineage>
</organism>
<reference evidence="1" key="1">
    <citation type="journal article" date="2020" name="Stud. Mycol.">
        <title>101 Dothideomycetes genomes: a test case for predicting lifestyles and emergence of pathogens.</title>
        <authorList>
            <person name="Haridas S."/>
            <person name="Albert R."/>
            <person name="Binder M."/>
            <person name="Bloem J."/>
            <person name="Labutti K."/>
            <person name="Salamov A."/>
            <person name="Andreopoulos B."/>
            <person name="Baker S."/>
            <person name="Barry K."/>
            <person name="Bills G."/>
            <person name="Bluhm B."/>
            <person name="Cannon C."/>
            <person name="Castanera R."/>
            <person name="Culley D."/>
            <person name="Daum C."/>
            <person name="Ezra D."/>
            <person name="Gonzalez J."/>
            <person name="Henrissat B."/>
            <person name="Kuo A."/>
            <person name="Liang C."/>
            <person name="Lipzen A."/>
            <person name="Lutzoni F."/>
            <person name="Magnuson J."/>
            <person name="Mondo S."/>
            <person name="Nolan M."/>
            <person name="Ohm R."/>
            <person name="Pangilinan J."/>
            <person name="Park H.-J."/>
            <person name="Ramirez L."/>
            <person name="Alfaro M."/>
            <person name="Sun H."/>
            <person name="Tritt A."/>
            <person name="Yoshinaga Y."/>
            <person name="Zwiers L.-H."/>
            <person name="Turgeon B."/>
            <person name="Goodwin S."/>
            <person name="Spatafora J."/>
            <person name="Crous P."/>
            <person name="Grigoriev I."/>
        </authorList>
    </citation>
    <scope>NUCLEOTIDE SEQUENCE</scope>
    <source>
        <strain evidence="1">CBS 119925</strain>
    </source>
</reference>
<dbReference type="InterPro" id="IPR052895">
    <property type="entry name" value="HetReg/Transcr_Mod"/>
</dbReference>
<proteinExistence type="predicted"/>